<feature type="region of interest" description="Disordered" evidence="5">
    <location>
        <begin position="398"/>
        <end position="439"/>
    </location>
</feature>
<dbReference type="GO" id="GO:0005524">
    <property type="term" value="F:ATP binding"/>
    <property type="evidence" value="ECO:0007669"/>
    <property type="project" value="UniProtKB-KW"/>
</dbReference>
<keyword evidence="6" id="KW-0472">Membrane</keyword>
<protein>
    <recommendedName>
        <fullName evidence="9">L domain-like protein</fullName>
    </recommendedName>
</protein>
<gene>
    <name evidence="7" type="ORF">BCR32DRAFT_8940</name>
</gene>
<reference evidence="7 8" key="1">
    <citation type="submission" date="2016-08" db="EMBL/GenBank/DDBJ databases">
        <title>A Parts List for Fungal Cellulosomes Revealed by Comparative Genomics.</title>
        <authorList>
            <consortium name="DOE Joint Genome Institute"/>
            <person name="Haitjema C.H."/>
            <person name="Gilmore S.P."/>
            <person name="Henske J.K."/>
            <person name="Solomon K.V."/>
            <person name="De Groot R."/>
            <person name="Kuo A."/>
            <person name="Mondo S.J."/>
            <person name="Salamov A.A."/>
            <person name="Labutti K."/>
            <person name="Zhao Z."/>
            <person name="Chiniquy J."/>
            <person name="Barry K."/>
            <person name="Brewer H.M."/>
            <person name="Purvine S.O."/>
            <person name="Wright A.T."/>
            <person name="Boxma B."/>
            <person name="Van Alen T."/>
            <person name="Hackstein J.H."/>
            <person name="Baker S.E."/>
            <person name="Grigoriev I.V."/>
            <person name="O'Malley M.A."/>
        </authorList>
    </citation>
    <scope>NUCLEOTIDE SEQUENCE [LARGE SCALE GENOMIC DNA]</scope>
    <source>
        <strain evidence="7 8">S4</strain>
    </source>
</reference>
<dbReference type="SUPFAM" id="SSF52058">
    <property type="entry name" value="L domain-like"/>
    <property type="match status" value="1"/>
</dbReference>
<dbReference type="Gene3D" id="3.80.10.10">
    <property type="entry name" value="Ribonuclease Inhibitor"/>
    <property type="match status" value="1"/>
</dbReference>
<dbReference type="PANTHER" id="PTHR48056:SF81">
    <property type="entry name" value="RECEPTOR PROTEIN-TYROSINE KINASE CEPR1"/>
    <property type="match status" value="1"/>
</dbReference>
<dbReference type="EMBL" id="MCFG01000113">
    <property type="protein sequence ID" value="ORX81689.1"/>
    <property type="molecule type" value="Genomic_DNA"/>
</dbReference>
<feature type="compositionally biased region" description="Pro residues" evidence="5">
    <location>
        <begin position="320"/>
        <end position="329"/>
    </location>
</feature>
<feature type="region of interest" description="Disordered" evidence="5">
    <location>
        <begin position="222"/>
        <end position="383"/>
    </location>
</feature>
<accession>A0A1Y1X7E5</accession>
<reference evidence="7 8" key="2">
    <citation type="submission" date="2016-08" db="EMBL/GenBank/DDBJ databases">
        <title>Pervasive Adenine N6-methylation of Active Genes in Fungi.</title>
        <authorList>
            <consortium name="DOE Joint Genome Institute"/>
            <person name="Mondo S.J."/>
            <person name="Dannebaum R.O."/>
            <person name="Kuo R.C."/>
            <person name="Labutti K."/>
            <person name="Haridas S."/>
            <person name="Kuo A."/>
            <person name="Salamov A."/>
            <person name="Ahrendt S.R."/>
            <person name="Lipzen A."/>
            <person name="Sullivan W."/>
            <person name="Andreopoulos W.B."/>
            <person name="Clum A."/>
            <person name="Lindquist E."/>
            <person name="Daum C."/>
            <person name="Ramamoorthy G.K."/>
            <person name="Gryganskyi A."/>
            <person name="Culley D."/>
            <person name="Magnuson J.K."/>
            <person name="James T.Y."/>
            <person name="O'Malley M.A."/>
            <person name="Stajich J.E."/>
            <person name="Spatafora J.W."/>
            <person name="Visel A."/>
            <person name="Grigoriev I.V."/>
        </authorList>
    </citation>
    <scope>NUCLEOTIDE SEQUENCE [LARGE SCALE GENOMIC DNA]</scope>
    <source>
        <strain evidence="7 8">S4</strain>
    </source>
</reference>
<dbReference type="OrthoDB" id="1394818at2759"/>
<dbReference type="InterPro" id="IPR050647">
    <property type="entry name" value="Plant_LRR-RLKs"/>
</dbReference>
<evidence type="ECO:0000313" key="7">
    <source>
        <dbReference type="EMBL" id="ORX81689.1"/>
    </source>
</evidence>
<evidence type="ECO:0000313" key="8">
    <source>
        <dbReference type="Proteomes" id="UP000193944"/>
    </source>
</evidence>
<dbReference type="PANTHER" id="PTHR48056">
    <property type="entry name" value="LRR RECEPTOR-LIKE SERINE/THREONINE-PROTEIN KINASE-RELATED"/>
    <property type="match status" value="1"/>
</dbReference>
<keyword evidence="6" id="KW-1133">Transmembrane helix</keyword>
<comment type="caution">
    <text evidence="7">The sequence shown here is derived from an EMBL/GenBank/DDBJ whole genome shotgun (WGS) entry which is preliminary data.</text>
</comment>
<proteinExistence type="predicted"/>
<dbReference type="Proteomes" id="UP000193944">
    <property type="component" value="Unassembled WGS sequence"/>
</dbReference>
<evidence type="ECO:0000256" key="4">
    <source>
        <dbReference type="ARBA" id="ARBA00022840"/>
    </source>
</evidence>
<dbReference type="AlphaFoldDB" id="A0A1Y1X7E5"/>
<evidence type="ECO:0000256" key="5">
    <source>
        <dbReference type="SAM" id="MobiDB-lite"/>
    </source>
</evidence>
<feature type="compositionally biased region" description="Polar residues" evidence="5">
    <location>
        <begin position="285"/>
        <end position="297"/>
    </location>
</feature>
<keyword evidence="4" id="KW-0067">ATP-binding</keyword>
<feature type="compositionally biased region" description="Polar residues" evidence="5">
    <location>
        <begin position="305"/>
        <end position="315"/>
    </location>
</feature>
<evidence type="ECO:0000256" key="1">
    <source>
        <dbReference type="ARBA" id="ARBA00022614"/>
    </source>
</evidence>
<evidence type="ECO:0000256" key="2">
    <source>
        <dbReference type="ARBA" id="ARBA00022737"/>
    </source>
</evidence>
<evidence type="ECO:0000256" key="6">
    <source>
        <dbReference type="SAM" id="Phobius"/>
    </source>
</evidence>
<name>A0A1Y1X7E5_9FUNG</name>
<dbReference type="InterPro" id="IPR001611">
    <property type="entry name" value="Leu-rich_rpt"/>
</dbReference>
<evidence type="ECO:0008006" key="9">
    <source>
        <dbReference type="Google" id="ProtNLM"/>
    </source>
</evidence>
<keyword evidence="6" id="KW-0812">Transmembrane</keyword>
<dbReference type="InterPro" id="IPR032675">
    <property type="entry name" value="LRR_dom_sf"/>
</dbReference>
<keyword evidence="8" id="KW-1185">Reference proteome</keyword>
<feature type="compositionally biased region" description="Basic and acidic residues" evidence="5">
    <location>
        <begin position="222"/>
        <end position="233"/>
    </location>
</feature>
<dbReference type="Pfam" id="PF13855">
    <property type="entry name" value="LRR_8"/>
    <property type="match status" value="1"/>
</dbReference>
<keyword evidence="3" id="KW-0547">Nucleotide-binding</keyword>
<feature type="transmembrane region" description="Helical" evidence="6">
    <location>
        <begin position="142"/>
        <end position="165"/>
    </location>
</feature>
<organism evidence="7 8">
    <name type="scientific">Anaeromyces robustus</name>
    <dbReference type="NCBI Taxonomy" id="1754192"/>
    <lineage>
        <taxon>Eukaryota</taxon>
        <taxon>Fungi</taxon>
        <taxon>Fungi incertae sedis</taxon>
        <taxon>Chytridiomycota</taxon>
        <taxon>Chytridiomycota incertae sedis</taxon>
        <taxon>Neocallimastigomycetes</taxon>
        <taxon>Neocallimastigales</taxon>
        <taxon>Neocallimastigaceae</taxon>
        <taxon>Anaeromyces</taxon>
    </lineage>
</organism>
<keyword evidence="1" id="KW-0433">Leucine-rich repeat</keyword>
<feature type="compositionally biased region" description="Basic and acidic residues" evidence="5">
    <location>
        <begin position="427"/>
        <end position="439"/>
    </location>
</feature>
<sequence length="439" mass="49319">MENLETLDLSDNQFKGKIPIFLTNLKNLQKLDLGGNSFEGKIPYEFKELTKLNSFSLNGNEGLTGYIPYFPEIKECDYDKTNLCDLKYSNCKRTQYTYIDQHYCNDYDIKVTNSENGNPDPDYDPNKDVPFTKKIAALYNSYNPISFILLMGIIGFILYTLYYIICKCTNSLRNKIQQKIEKETTPLNNESNESVQNQNNQILKELNDLVLLSTLAYSINEQSEKNKNQENEKSNSMNNNHDDNDNDNNNNNNNNNDNNNNNNNNNNNHAEYNESNGKNNNENNIPTSSIPTLNVPPTSYAPGSYTYQPNTSNPNYVPGPYQPIPPSPNFVPGSYSPIPPSPIPGSQESMPLLQPQPPVPGSQDSMPLIQSPPPPGSFVYQMPSYPPPPPGYYPVLVPVPPTISVEDQSQPPNYSSVSASAPQINTDNKKVDNDKNEKK</sequence>
<evidence type="ECO:0000256" key="3">
    <source>
        <dbReference type="ARBA" id="ARBA00022741"/>
    </source>
</evidence>
<feature type="compositionally biased region" description="Polar residues" evidence="5">
    <location>
        <begin position="405"/>
        <end position="426"/>
    </location>
</feature>
<keyword evidence="2" id="KW-0677">Repeat</keyword>
<feature type="compositionally biased region" description="Low complexity" evidence="5">
    <location>
        <begin position="247"/>
        <end position="284"/>
    </location>
</feature>